<name>A0A4R1L470_9BACT</name>
<comment type="caution">
    <text evidence="13">The sequence shown here is derived from an EMBL/GenBank/DDBJ whole genome shotgun (WGS) entry which is preliminary data.</text>
</comment>
<dbReference type="SFLD" id="SFLDF00027">
    <property type="entry name" value="p-type_atpase"/>
    <property type="match status" value="1"/>
</dbReference>
<dbReference type="SMART" id="SM00746">
    <property type="entry name" value="TRASH"/>
    <property type="match status" value="2"/>
</dbReference>
<dbReference type="InterPro" id="IPR045800">
    <property type="entry name" value="HMBD"/>
</dbReference>
<dbReference type="InterPro" id="IPR036412">
    <property type="entry name" value="HAD-like_sf"/>
</dbReference>
<dbReference type="GO" id="GO:0016887">
    <property type="term" value="F:ATP hydrolysis activity"/>
    <property type="evidence" value="ECO:0007669"/>
    <property type="project" value="InterPro"/>
</dbReference>
<feature type="domain" description="TRASH" evidence="12">
    <location>
        <begin position="74"/>
        <end position="112"/>
    </location>
</feature>
<protein>
    <submittedName>
        <fullName evidence="13">Cu+-exporting ATPase</fullName>
    </submittedName>
</protein>
<evidence type="ECO:0000313" key="13">
    <source>
        <dbReference type="EMBL" id="TCK72876.1"/>
    </source>
</evidence>
<dbReference type="Pfam" id="PF00122">
    <property type="entry name" value="E1-E2_ATPase"/>
    <property type="match status" value="1"/>
</dbReference>
<dbReference type="Gene3D" id="3.40.1110.10">
    <property type="entry name" value="Calcium-transporting ATPase, cytoplasmic domain N"/>
    <property type="match status" value="1"/>
</dbReference>
<dbReference type="PANTHER" id="PTHR43520:SF8">
    <property type="entry name" value="P-TYPE CU(+) TRANSPORTER"/>
    <property type="match status" value="1"/>
</dbReference>
<feature type="transmembrane region" description="Helical" evidence="11">
    <location>
        <begin position="283"/>
        <end position="301"/>
    </location>
</feature>
<dbReference type="GO" id="GO:0043682">
    <property type="term" value="F:P-type divalent copper transporter activity"/>
    <property type="evidence" value="ECO:0007669"/>
    <property type="project" value="TreeGrafter"/>
</dbReference>
<dbReference type="RefSeq" id="WP_131996878.1">
    <property type="nucleotide sequence ID" value="NZ_SMGK01000003.1"/>
</dbReference>
<dbReference type="FunFam" id="2.70.150.10:FF:000020">
    <property type="entry name" value="Copper-exporting P-type ATPase A"/>
    <property type="match status" value="1"/>
</dbReference>
<reference evidence="13 14" key="1">
    <citation type="submission" date="2019-03" db="EMBL/GenBank/DDBJ databases">
        <title>Genomic Encyclopedia of Type Strains, Phase IV (KMG-IV): sequencing the most valuable type-strain genomes for metagenomic binning, comparative biology and taxonomic classification.</title>
        <authorList>
            <person name="Goeker M."/>
        </authorList>
    </citation>
    <scope>NUCLEOTIDE SEQUENCE [LARGE SCALE GENOMIC DNA]</scope>
    <source>
        <strain evidence="13 14">DSM 103428</strain>
    </source>
</reference>
<dbReference type="GO" id="GO:0055070">
    <property type="term" value="P:copper ion homeostasis"/>
    <property type="evidence" value="ECO:0007669"/>
    <property type="project" value="TreeGrafter"/>
</dbReference>
<dbReference type="PANTHER" id="PTHR43520">
    <property type="entry name" value="ATP7, ISOFORM B"/>
    <property type="match status" value="1"/>
</dbReference>
<proteinExistence type="inferred from homology"/>
<dbReference type="SFLD" id="SFLDG00002">
    <property type="entry name" value="C1.7:_P-type_atpase_like"/>
    <property type="match status" value="1"/>
</dbReference>
<dbReference type="SUPFAM" id="SSF81653">
    <property type="entry name" value="Calcium ATPase, transduction domain A"/>
    <property type="match status" value="1"/>
</dbReference>
<dbReference type="InterPro" id="IPR009078">
    <property type="entry name" value="Ferritin-like_SF"/>
</dbReference>
<feature type="transmembrane region" description="Helical" evidence="11">
    <location>
        <begin position="479"/>
        <end position="498"/>
    </location>
</feature>
<dbReference type="SUPFAM" id="SSF81665">
    <property type="entry name" value="Calcium ATPase, transmembrane domain M"/>
    <property type="match status" value="1"/>
</dbReference>
<keyword evidence="14" id="KW-1185">Reference proteome</keyword>
<dbReference type="PRINTS" id="PR00119">
    <property type="entry name" value="CATATPASE"/>
</dbReference>
<organism evidence="13 14">
    <name type="scientific">Acidipila rosea</name>
    <dbReference type="NCBI Taxonomy" id="768535"/>
    <lineage>
        <taxon>Bacteria</taxon>
        <taxon>Pseudomonadati</taxon>
        <taxon>Acidobacteriota</taxon>
        <taxon>Terriglobia</taxon>
        <taxon>Terriglobales</taxon>
        <taxon>Acidobacteriaceae</taxon>
        <taxon>Acidipila</taxon>
    </lineage>
</organism>
<feature type="transmembrane region" description="Helical" evidence="11">
    <location>
        <begin position="218"/>
        <end position="238"/>
    </location>
</feature>
<evidence type="ECO:0000256" key="8">
    <source>
        <dbReference type="ARBA" id="ARBA00022967"/>
    </source>
</evidence>
<evidence type="ECO:0000256" key="5">
    <source>
        <dbReference type="ARBA" id="ARBA00022723"/>
    </source>
</evidence>
<dbReference type="InterPro" id="IPR008250">
    <property type="entry name" value="ATPase_P-typ_transduc_dom_A_sf"/>
</dbReference>
<keyword evidence="3 11" id="KW-1003">Cell membrane</keyword>
<dbReference type="Gene3D" id="1.10.620.20">
    <property type="entry name" value="Ribonucleotide Reductase, subunit A"/>
    <property type="match status" value="2"/>
</dbReference>
<keyword evidence="10 11" id="KW-0472">Membrane</keyword>
<dbReference type="AlphaFoldDB" id="A0A4R1L470"/>
<dbReference type="InterPro" id="IPR012348">
    <property type="entry name" value="RNR-like"/>
</dbReference>
<dbReference type="CDD" id="cd02094">
    <property type="entry name" value="P-type_ATPase_Cu-like"/>
    <property type="match status" value="1"/>
</dbReference>
<keyword evidence="6 11" id="KW-0547">Nucleotide-binding</keyword>
<dbReference type="NCBIfam" id="TIGR01511">
    <property type="entry name" value="ATPase-IB1_Cu"/>
    <property type="match status" value="1"/>
</dbReference>
<evidence type="ECO:0000256" key="9">
    <source>
        <dbReference type="ARBA" id="ARBA00022989"/>
    </source>
</evidence>
<dbReference type="Pfam" id="PF19335">
    <property type="entry name" value="HMBD"/>
    <property type="match status" value="2"/>
</dbReference>
<keyword evidence="7 11" id="KW-0067">ATP-binding</keyword>
<dbReference type="PROSITE" id="PS00154">
    <property type="entry name" value="ATPASE_E1_E2"/>
    <property type="match status" value="1"/>
</dbReference>
<dbReference type="InterPro" id="IPR011017">
    <property type="entry name" value="TRASH_dom"/>
</dbReference>
<evidence type="ECO:0000256" key="1">
    <source>
        <dbReference type="ARBA" id="ARBA00004651"/>
    </source>
</evidence>
<keyword evidence="4 11" id="KW-0812">Transmembrane</keyword>
<keyword evidence="5 11" id="KW-0479">Metal-binding</keyword>
<dbReference type="Gene3D" id="2.70.150.10">
    <property type="entry name" value="Calcium-transporting ATPase, cytoplasmic transduction domain A"/>
    <property type="match status" value="1"/>
</dbReference>
<dbReference type="InterPro" id="IPR023298">
    <property type="entry name" value="ATPase_P-typ_TM_dom_sf"/>
</dbReference>
<dbReference type="InterPro" id="IPR023299">
    <property type="entry name" value="ATPase_P-typ_cyto_dom_N"/>
</dbReference>
<accession>A0A4R1L470</accession>
<evidence type="ECO:0000256" key="10">
    <source>
        <dbReference type="ARBA" id="ARBA00023136"/>
    </source>
</evidence>
<dbReference type="GO" id="GO:0016491">
    <property type="term" value="F:oxidoreductase activity"/>
    <property type="evidence" value="ECO:0007669"/>
    <property type="project" value="InterPro"/>
</dbReference>
<evidence type="ECO:0000256" key="2">
    <source>
        <dbReference type="ARBA" id="ARBA00006024"/>
    </source>
</evidence>
<dbReference type="InterPro" id="IPR001757">
    <property type="entry name" value="P_typ_ATPase"/>
</dbReference>
<dbReference type="Proteomes" id="UP000295210">
    <property type="component" value="Unassembled WGS sequence"/>
</dbReference>
<evidence type="ECO:0000313" key="14">
    <source>
        <dbReference type="Proteomes" id="UP000295210"/>
    </source>
</evidence>
<evidence type="ECO:0000259" key="12">
    <source>
        <dbReference type="SMART" id="SM00746"/>
    </source>
</evidence>
<feature type="transmembrane region" description="Helical" evidence="11">
    <location>
        <begin position="321"/>
        <end position="341"/>
    </location>
</feature>
<dbReference type="OrthoDB" id="9813266at2"/>
<dbReference type="NCBIfam" id="TIGR01494">
    <property type="entry name" value="ATPase_P-type"/>
    <property type="match status" value="1"/>
</dbReference>
<feature type="transmembrane region" description="Helical" evidence="11">
    <location>
        <begin position="819"/>
        <end position="838"/>
    </location>
</feature>
<evidence type="ECO:0000256" key="3">
    <source>
        <dbReference type="ARBA" id="ARBA00022475"/>
    </source>
</evidence>
<evidence type="ECO:0000256" key="4">
    <source>
        <dbReference type="ARBA" id="ARBA00022692"/>
    </source>
</evidence>
<dbReference type="GO" id="GO:0005507">
    <property type="term" value="F:copper ion binding"/>
    <property type="evidence" value="ECO:0007669"/>
    <property type="project" value="TreeGrafter"/>
</dbReference>
<sequence length="873" mass="93105">MCCCDKPTVDVKDPVCGMTVDPTRAAGSSEYQGTTYFFCSANCKQKFDTAPDQYVQPSGCCAAAPKAEVQTVIDPVCGMKVDPVKAAASVEHNGRIFYFCSQGCATRFRANPEKYLHPQTAAKPKARPRDKEKQMEYVCPMDPEVSKIGPGSCPKCGMALEPAAISAPATRVEYTCPMHPEIVRSEPGNCPICGMALEPREITMEETNPELADMKRRFWISVALAIPMLALMVSEWLPSKPLQHLLSARTWAWIEFALATPVVLWCGWPFFVRGWQSVVNRSLNMFSLIALGTGAAYLYSVTATVVPQIFPASFRMADGQVGLYFEPAAVIIALVLLGQVMELRARSQTSSAIRALLGLAPKLARRINEQGIEADVPLDQVQVGDRLRVRPGEKVPVDGVLLEGHSSVDESMVSGEPIPVEKEAGAKVIGGTVNSTGGFVMRADRVGADTLLSQIVKMVSEAQRTRAPIQRLADRVSSYFVPAVILTAILTFIVWYLVGPQPRFAHALVNAVAVLIVACPCALGLATPMAIMVGTGRGAGAGILIRNAEALELFGKVNTLLVDKTGTLTEGKPTLNNVVPQPGFNENELLQLVATLERSSEHPLAAAIVRGAEARKLSLTDVQGFSSTTGKGVQGTVNGRHVAVGNAELFRNLSINPEPLIAQAESMRNDGQTVMMVAVDGKAAGLVSVLDPIKESTQEAIRELKAAGLTIIMITGDNATTAKAVAGRLGIEFEADVLPQKKADVVKAHQQDGSIIAMAGDGVNDAPALAQADIGIAMGTGTDVAMEAGGITLLKGDLRGILRARRLSQATMRNIRQNLFFAFIYNVVGVPVAAGVLYPVFGLLLSPMIAAAAMSFSSVSVIANSLRLRTTNI</sequence>
<dbReference type="InterPro" id="IPR023214">
    <property type="entry name" value="HAD_sf"/>
</dbReference>
<evidence type="ECO:0000256" key="7">
    <source>
        <dbReference type="ARBA" id="ARBA00022840"/>
    </source>
</evidence>
<feature type="transmembrane region" description="Helical" evidence="11">
    <location>
        <begin position="844"/>
        <end position="866"/>
    </location>
</feature>
<keyword evidence="9 11" id="KW-1133">Transmembrane helix</keyword>
<feature type="transmembrane region" description="Helical" evidence="11">
    <location>
        <begin position="250"/>
        <end position="271"/>
    </location>
</feature>
<evidence type="ECO:0000256" key="6">
    <source>
        <dbReference type="ARBA" id="ARBA00022741"/>
    </source>
</evidence>
<dbReference type="InterPro" id="IPR027256">
    <property type="entry name" value="P-typ_ATPase_IB"/>
</dbReference>
<dbReference type="EMBL" id="SMGK01000003">
    <property type="protein sequence ID" value="TCK72876.1"/>
    <property type="molecule type" value="Genomic_DNA"/>
</dbReference>
<gene>
    <name evidence="13" type="ORF">C7378_2470</name>
</gene>
<dbReference type="InterPro" id="IPR059000">
    <property type="entry name" value="ATPase_P-type_domA"/>
</dbReference>
<dbReference type="NCBIfam" id="TIGR01525">
    <property type="entry name" value="ATPase-IB_hvy"/>
    <property type="match status" value="1"/>
</dbReference>
<evidence type="ECO:0000256" key="11">
    <source>
        <dbReference type="RuleBase" id="RU362081"/>
    </source>
</evidence>
<feature type="domain" description="TRASH" evidence="12">
    <location>
        <begin position="13"/>
        <end position="51"/>
    </location>
</feature>
<dbReference type="SUPFAM" id="SSF56784">
    <property type="entry name" value="HAD-like"/>
    <property type="match status" value="1"/>
</dbReference>
<feature type="transmembrane region" description="Helical" evidence="11">
    <location>
        <begin position="504"/>
        <end position="527"/>
    </location>
</feature>
<keyword evidence="8" id="KW-1278">Translocase</keyword>
<dbReference type="GO" id="GO:0005524">
    <property type="term" value="F:ATP binding"/>
    <property type="evidence" value="ECO:0007669"/>
    <property type="project" value="UniProtKB-UniRule"/>
</dbReference>
<dbReference type="SFLD" id="SFLDS00003">
    <property type="entry name" value="Haloacid_Dehalogenase"/>
    <property type="match status" value="1"/>
</dbReference>
<dbReference type="Pfam" id="PF04945">
    <property type="entry name" value="YHS"/>
    <property type="match status" value="2"/>
</dbReference>
<dbReference type="SUPFAM" id="SSF47240">
    <property type="entry name" value="Ferritin-like"/>
    <property type="match status" value="2"/>
</dbReference>
<dbReference type="InterPro" id="IPR007029">
    <property type="entry name" value="YHS_dom"/>
</dbReference>
<dbReference type="GO" id="GO:0060003">
    <property type="term" value="P:copper ion export"/>
    <property type="evidence" value="ECO:0007669"/>
    <property type="project" value="UniProtKB-ARBA"/>
</dbReference>
<dbReference type="InterPro" id="IPR044492">
    <property type="entry name" value="P_typ_ATPase_HD_dom"/>
</dbReference>
<dbReference type="InterPro" id="IPR018303">
    <property type="entry name" value="ATPase_P-typ_P_site"/>
</dbReference>
<dbReference type="GO" id="GO:0005886">
    <property type="term" value="C:plasma membrane"/>
    <property type="evidence" value="ECO:0007669"/>
    <property type="project" value="UniProtKB-SubCell"/>
</dbReference>
<dbReference type="Pfam" id="PF00702">
    <property type="entry name" value="Hydrolase"/>
    <property type="match status" value="1"/>
</dbReference>
<dbReference type="PRINTS" id="PR00943">
    <property type="entry name" value="CUATPASE"/>
</dbReference>
<comment type="subcellular location">
    <subcellularLocation>
        <location evidence="1">Cell membrane</location>
        <topology evidence="1">Multi-pass membrane protein</topology>
    </subcellularLocation>
</comment>
<dbReference type="Gene3D" id="3.40.50.1000">
    <property type="entry name" value="HAD superfamily/HAD-like"/>
    <property type="match status" value="1"/>
</dbReference>
<comment type="similarity">
    <text evidence="2 11">Belongs to the cation transport ATPase (P-type) (TC 3.A.3) family. Type IB subfamily.</text>
</comment>